<gene>
    <name evidence="2" type="ORF">EVB03_03470</name>
</gene>
<dbReference type="AlphaFoldDB" id="A0A520MHW6"/>
<evidence type="ECO:0008006" key="4">
    <source>
        <dbReference type="Google" id="ProtNLM"/>
    </source>
</evidence>
<feature type="transmembrane region" description="Helical" evidence="1">
    <location>
        <begin position="78"/>
        <end position="99"/>
    </location>
</feature>
<protein>
    <recommendedName>
        <fullName evidence="4">FUSC family protein</fullName>
    </recommendedName>
</protein>
<dbReference type="Proteomes" id="UP000315889">
    <property type="component" value="Unassembled WGS sequence"/>
</dbReference>
<name>A0A520MHW6_9GAMM</name>
<evidence type="ECO:0000313" key="2">
    <source>
        <dbReference type="EMBL" id="RZO20781.1"/>
    </source>
</evidence>
<dbReference type="EMBL" id="SHBP01000003">
    <property type="protein sequence ID" value="RZO20781.1"/>
    <property type="molecule type" value="Genomic_DNA"/>
</dbReference>
<evidence type="ECO:0000313" key="3">
    <source>
        <dbReference type="Proteomes" id="UP000315889"/>
    </source>
</evidence>
<keyword evidence="1" id="KW-0812">Transmembrane</keyword>
<feature type="transmembrane region" description="Helical" evidence="1">
    <location>
        <begin position="51"/>
        <end position="72"/>
    </location>
</feature>
<feature type="transmembrane region" description="Helical" evidence="1">
    <location>
        <begin position="6"/>
        <end position="39"/>
    </location>
</feature>
<reference evidence="2 3" key="1">
    <citation type="submission" date="2019-02" db="EMBL/GenBank/DDBJ databases">
        <title>Prokaryotic population dynamics and viral predation in marine succession experiment using metagenomics: the confinement effect.</title>
        <authorList>
            <person name="Haro-Moreno J.M."/>
            <person name="Rodriguez-Valera F."/>
            <person name="Lopez-Perez M."/>
        </authorList>
    </citation>
    <scope>NUCLEOTIDE SEQUENCE [LARGE SCALE GENOMIC DNA]</scope>
    <source>
        <strain evidence="2">MED-G170</strain>
    </source>
</reference>
<proteinExistence type="predicted"/>
<evidence type="ECO:0000256" key="1">
    <source>
        <dbReference type="SAM" id="Phobius"/>
    </source>
</evidence>
<organism evidence="2 3">
    <name type="scientific">SAR92 clade bacterium</name>
    <dbReference type="NCBI Taxonomy" id="2315479"/>
    <lineage>
        <taxon>Bacteria</taxon>
        <taxon>Pseudomonadati</taxon>
        <taxon>Pseudomonadota</taxon>
        <taxon>Gammaproteobacteria</taxon>
        <taxon>Cellvibrionales</taxon>
        <taxon>Porticoccaceae</taxon>
        <taxon>SAR92 clade</taxon>
    </lineage>
</organism>
<keyword evidence="1" id="KW-0472">Membrane</keyword>
<accession>A0A520MHW6</accession>
<sequence>MSPLKVVRLLAVAIAIIGAFTAIPEAALIMVLVGLALGFLSDQADKDNRTFYLIFALALSAMSGAAGGLPVIGGYITAILGNMSEIINAGAVAIIIMVIKDRVME</sequence>
<keyword evidence="1" id="KW-1133">Transmembrane helix</keyword>
<comment type="caution">
    <text evidence="2">The sequence shown here is derived from an EMBL/GenBank/DDBJ whole genome shotgun (WGS) entry which is preliminary data.</text>
</comment>